<dbReference type="PANTHER" id="PTHR43098">
    <property type="entry name" value="L-ORNITHINE N(5)-MONOOXYGENASE-RELATED"/>
    <property type="match status" value="1"/>
</dbReference>
<reference evidence="9" key="1">
    <citation type="journal article" date="2019" name="Int. J. Syst. Evol. Microbiol.">
        <title>The Global Catalogue of Microorganisms (GCM) 10K type strain sequencing project: providing services to taxonomists for standard genome sequencing and annotation.</title>
        <authorList>
            <consortium name="The Broad Institute Genomics Platform"/>
            <consortium name="The Broad Institute Genome Sequencing Center for Infectious Disease"/>
            <person name="Wu L."/>
            <person name="Ma J."/>
        </authorList>
    </citation>
    <scope>NUCLEOTIDE SEQUENCE [LARGE SCALE GENOMIC DNA]</scope>
    <source>
        <strain evidence="9">CGMCC 1.12449</strain>
    </source>
</reference>
<organism evidence="8 9">
    <name type="scientific">Sphingorhabdus buctiana</name>
    <dbReference type="NCBI Taxonomy" id="1508805"/>
    <lineage>
        <taxon>Bacteria</taxon>
        <taxon>Pseudomonadati</taxon>
        <taxon>Pseudomonadota</taxon>
        <taxon>Alphaproteobacteria</taxon>
        <taxon>Sphingomonadales</taxon>
        <taxon>Sphingomonadaceae</taxon>
        <taxon>Sphingorhabdus</taxon>
    </lineage>
</organism>
<protein>
    <submittedName>
        <fullName evidence="8">Flavin-containing monooxygenase</fullName>
        <ecNumber evidence="8">1.14.13.-</ecNumber>
    </submittedName>
</protein>
<evidence type="ECO:0000256" key="7">
    <source>
        <dbReference type="ARBA" id="ARBA00023033"/>
    </source>
</evidence>
<keyword evidence="6 8" id="KW-0560">Oxidoreductase</keyword>
<dbReference type="Proteomes" id="UP001597215">
    <property type="component" value="Unassembled WGS sequence"/>
</dbReference>
<keyword evidence="4" id="KW-0274">FAD</keyword>
<dbReference type="EC" id="1.14.13.-" evidence="8"/>
<keyword evidence="5" id="KW-0521">NADP</keyword>
<evidence type="ECO:0000256" key="1">
    <source>
        <dbReference type="ARBA" id="ARBA00001974"/>
    </source>
</evidence>
<evidence type="ECO:0000256" key="4">
    <source>
        <dbReference type="ARBA" id="ARBA00022827"/>
    </source>
</evidence>
<evidence type="ECO:0000313" key="8">
    <source>
        <dbReference type="EMBL" id="MFD1766912.1"/>
    </source>
</evidence>
<accession>A0ABW4MHA3</accession>
<dbReference type="EMBL" id="JBHUEL010000008">
    <property type="protein sequence ID" value="MFD1766912.1"/>
    <property type="molecule type" value="Genomic_DNA"/>
</dbReference>
<name>A0ABW4MHA3_9SPHN</name>
<evidence type="ECO:0000256" key="2">
    <source>
        <dbReference type="ARBA" id="ARBA00010139"/>
    </source>
</evidence>
<keyword evidence="9" id="KW-1185">Reference proteome</keyword>
<evidence type="ECO:0000256" key="5">
    <source>
        <dbReference type="ARBA" id="ARBA00022857"/>
    </source>
</evidence>
<gene>
    <name evidence="8" type="ORF">ACFSAG_08660</name>
</gene>
<sequence length="536" mass="59905">MKYDYDVIIIGAGMAGMYMLHKLREVGLSAKVFEAGHDVGGTWYWNRYPGARVDIESQEYSFSFSPELEEEWVWTERYASQPEILRYLNHVADRFDLRRDIQFNSRVKSAHYDAANHLWRVDTENGDSVHARFCVSATGCLSVPNEPNFPGQERFAGPTYHTGRWPHEGVDLSGKRVAIIGTGSSSIQSITEIAGQVGQLYVFQRTPNFSVPAHNGPANPEVRKNWLANRAENRMAQRQTLGGFLSSVPNEQKASETGDNERRKVYEERWADGGFAILGAFADQSSDPASNALVAQFAAEKIREIVRDPKVAEKLTPKDYPFGAKRLCVDTGYYQNFNRPNVELVDLNETPLDTITEKGVATSEKEYEVDAIIFAIGFDAMTGALTRMDIRGREGRTLVDSWAEGPKTYLGIMVSGFPNLFTITGPGSPSVLSNMVVSIEQHVEWLADLFVFMRDSNMVEIEPTAHAQEFWVEHVNEVSNYTVYNYANSWYLGANIPGKPRVFMPYAGGVGAYRDLCAAIAANAYMGFKLKLADQG</sequence>
<dbReference type="SUPFAM" id="SSF51905">
    <property type="entry name" value="FAD/NAD(P)-binding domain"/>
    <property type="match status" value="2"/>
</dbReference>
<comment type="caution">
    <text evidence="8">The sequence shown here is derived from an EMBL/GenBank/DDBJ whole genome shotgun (WGS) entry which is preliminary data.</text>
</comment>
<dbReference type="Pfam" id="PF13738">
    <property type="entry name" value="Pyr_redox_3"/>
    <property type="match status" value="1"/>
</dbReference>
<dbReference type="RefSeq" id="WP_381513591.1">
    <property type="nucleotide sequence ID" value="NZ_JBHUEL010000008.1"/>
</dbReference>
<evidence type="ECO:0000256" key="3">
    <source>
        <dbReference type="ARBA" id="ARBA00022630"/>
    </source>
</evidence>
<evidence type="ECO:0000313" key="9">
    <source>
        <dbReference type="Proteomes" id="UP001597215"/>
    </source>
</evidence>
<keyword evidence="7 8" id="KW-0503">Monooxygenase</keyword>
<dbReference type="InterPro" id="IPR050775">
    <property type="entry name" value="FAD-binding_Monooxygenases"/>
</dbReference>
<keyword evidence="3" id="KW-0285">Flavoprotein</keyword>
<comment type="similarity">
    <text evidence="2">Belongs to the FAD-binding monooxygenase family.</text>
</comment>
<comment type="cofactor">
    <cofactor evidence="1">
        <name>FAD</name>
        <dbReference type="ChEBI" id="CHEBI:57692"/>
    </cofactor>
</comment>
<dbReference type="GO" id="GO:0004497">
    <property type="term" value="F:monooxygenase activity"/>
    <property type="evidence" value="ECO:0007669"/>
    <property type="project" value="UniProtKB-KW"/>
</dbReference>
<dbReference type="InterPro" id="IPR036188">
    <property type="entry name" value="FAD/NAD-bd_sf"/>
</dbReference>
<evidence type="ECO:0000256" key="6">
    <source>
        <dbReference type="ARBA" id="ARBA00023002"/>
    </source>
</evidence>
<dbReference type="Gene3D" id="3.50.50.60">
    <property type="entry name" value="FAD/NAD(P)-binding domain"/>
    <property type="match status" value="2"/>
</dbReference>
<dbReference type="PANTHER" id="PTHR43098:SF3">
    <property type="entry name" value="L-ORNITHINE N(5)-MONOOXYGENASE-RELATED"/>
    <property type="match status" value="1"/>
</dbReference>
<proteinExistence type="inferred from homology"/>